<comment type="catalytic activity">
    <reaction evidence="7">
        <text>a lipid X + a UDP-2-N,3-O-bis[(3R)-3-hydroxyacyl]-alpha-D-glucosamine = a lipid A disaccharide + UDP + H(+)</text>
        <dbReference type="Rhea" id="RHEA:67828"/>
        <dbReference type="ChEBI" id="CHEBI:15378"/>
        <dbReference type="ChEBI" id="CHEBI:58223"/>
        <dbReference type="ChEBI" id="CHEBI:137748"/>
        <dbReference type="ChEBI" id="CHEBI:176338"/>
        <dbReference type="ChEBI" id="CHEBI:176343"/>
        <dbReference type="EC" id="2.4.1.182"/>
    </reaction>
</comment>
<evidence type="ECO:0000256" key="7">
    <source>
        <dbReference type="ARBA" id="ARBA00048975"/>
    </source>
</evidence>
<dbReference type="AlphaFoldDB" id="A0A5N6MXV3"/>
<dbReference type="PANTHER" id="PTHR30372:SF4">
    <property type="entry name" value="LIPID-A-DISACCHARIDE SYNTHASE, MITOCHONDRIAL-RELATED"/>
    <property type="match status" value="1"/>
</dbReference>
<keyword evidence="4" id="KW-0328">Glycosyltransferase</keyword>
<keyword evidence="5" id="KW-0808">Transferase</keyword>
<evidence type="ECO:0000313" key="9">
    <source>
        <dbReference type="Proteomes" id="UP000326396"/>
    </source>
</evidence>
<reference evidence="8 9" key="1">
    <citation type="submission" date="2019-05" db="EMBL/GenBank/DDBJ databases">
        <title>Mikania micrantha, genome provides insights into the molecular mechanism of rapid growth.</title>
        <authorList>
            <person name="Liu B."/>
        </authorList>
    </citation>
    <scope>NUCLEOTIDE SEQUENCE [LARGE SCALE GENOMIC DNA]</scope>
    <source>
        <strain evidence="8">NLD-2019</strain>
        <tissue evidence="8">Leaf</tissue>
    </source>
</reference>
<dbReference type="GO" id="GO:0016020">
    <property type="term" value="C:membrane"/>
    <property type="evidence" value="ECO:0007669"/>
    <property type="project" value="GOC"/>
</dbReference>
<keyword evidence="2" id="KW-0444">Lipid biosynthesis</keyword>
<dbReference type="GO" id="GO:0009245">
    <property type="term" value="P:lipid A biosynthetic process"/>
    <property type="evidence" value="ECO:0007669"/>
    <property type="project" value="UniProtKB-KW"/>
</dbReference>
<evidence type="ECO:0000256" key="5">
    <source>
        <dbReference type="ARBA" id="ARBA00022679"/>
    </source>
</evidence>
<keyword evidence="3" id="KW-0441">Lipid A biosynthesis</keyword>
<dbReference type="GO" id="GO:0008915">
    <property type="term" value="F:lipid-A-disaccharide synthase activity"/>
    <property type="evidence" value="ECO:0007669"/>
    <property type="project" value="UniProtKB-EC"/>
</dbReference>
<gene>
    <name evidence="8" type="ORF">E3N88_27652</name>
</gene>
<protein>
    <recommendedName>
        <fullName evidence="1">lipid-A-disaccharide synthase</fullName>
        <ecNumber evidence="1">2.4.1.182</ecNumber>
    </recommendedName>
</protein>
<evidence type="ECO:0000256" key="1">
    <source>
        <dbReference type="ARBA" id="ARBA00012687"/>
    </source>
</evidence>
<proteinExistence type="predicted"/>
<evidence type="ECO:0000256" key="4">
    <source>
        <dbReference type="ARBA" id="ARBA00022676"/>
    </source>
</evidence>
<dbReference type="GO" id="GO:0005543">
    <property type="term" value="F:phospholipid binding"/>
    <property type="evidence" value="ECO:0007669"/>
    <property type="project" value="TreeGrafter"/>
</dbReference>
<sequence length="527" mass="58479">MTCSGCGVVSDGMQVTSMMAAVIVGWKRREKVRVSKYFSTSTKATVDLASKDGEMRIFLVAGEVSGDAIGSRLIAALKKLSPYPIRICGVGGSMMAKQGLKSIFPMEDISVMGIWELLPHLKKLQVRLQETVKVAISFRPHVVVTIDSKGFSFRLLKQLKAKYCQRGPNAPLHFHYVAPSFWAWKGGEERLNGLSEFVDHVLCILPFEEEVCVSHGVPATFVGHPVLEDLLELNLVTTEKGWMVQGNADLFRSEYGISSGSTIFTLLPGSRLQEVTRMLPIYSKTINLLKDSVKDTTIVIHMAPNEHVENYIKKFVDEWTAPVVLVPSGSLHTKYDAYSASTVALCTSGTVAMELQLARLPCVVAYRAHFLTEWIIRYKAKIPYISLSNILLNSPVIPEALFRECTPMKLASLLTELIHNEEVREEQVFAAEKVRQLLSPPLARAGDGDLYCKELSFDNTPSSIAARTVLYHRKTEPAPVRPCDPTDPNCVITPSRKNTRIVEGTKDDKYAEKAKADETPEIIIVGH</sequence>
<keyword evidence="9" id="KW-1185">Reference proteome</keyword>
<evidence type="ECO:0000313" key="8">
    <source>
        <dbReference type="EMBL" id="KAD4179061.1"/>
    </source>
</evidence>
<evidence type="ECO:0000256" key="3">
    <source>
        <dbReference type="ARBA" id="ARBA00022556"/>
    </source>
</evidence>
<dbReference type="OrthoDB" id="2419at2759"/>
<dbReference type="Pfam" id="PF02684">
    <property type="entry name" value="LpxB"/>
    <property type="match status" value="1"/>
</dbReference>
<dbReference type="NCBIfam" id="TIGR00215">
    <property type="entry name" value="lpxB"/>
    <property type="match status" value="1"/>
</dbReference>
<organism evidence="8 9">
    <name type="scientific">Mikania micrantha</name>
    <name type="common">bitter vine</name>
    <dbReference type="NCBI Taxonomy" id="192012"/>
    <lineage>
        <taxon>Eukaryota</taxon>
        <taxon>Viridiplantae</taxon>
        <taxon>Streptophyta</taxon>
        <taxon>Embryophyta</taxon>
        <taxon>Tracheophyta</taxon>
        <taxon>Spermatophyta</taxon>
        <taxon>Magnoliopsida</taxon>
        <taxon>eudicotyledons</taxon>
        <taxon>Gunneridae</taxon>
        <taxon>Pentapetalae</taxon>
        <taxon>asterids</taxon>
        <taxon>campanulids</taxon>
        <taxon>Asterales</taxon>
        <taxon>Asteraceae</taxon>
        <taxon>Asteroideae</taxon>
        <taxon>Heliantheae alliance</taxon>
        <taxon>Eupatorieae</taxon>
        <taxon>Mikania</taxon>
    </lineage>
</organism>
<dbReference type="SUPFAM" id="SSF53756">
    <property type="entry name" value="UDP-Glycosyltransferase/glycogen phosphorylase"/>
    <property type="match status" value="1"/>
</dbReference>
<dbReference type="EMBL" id="SZYD01000014">
    <property type="protein sequence ID" value="KAD4179061.1"/>
    <property type="molecule type" value="Genomic_DNA"/>
</dbReference>
<dbReference type="PANTHER" id="PTHR30372">
    <property type="entry name" value="LIPID-A-DISACCHARIDE SYNTHASE"/>
    <property type="match status" value="1"/>
</dbReference>
<keyword evidence="6" id="KW-0443">Lipid metabolism</keyword>
<dbReference type="Proteomes" id="UP000326396">
    <property type="component" value="Linkage Group LG4"/>
</dbReference>
<accession>A0A5N6MXV3</accession>
<name>A0A5N6MXV3_9ASTR</name>
<evidence type="ECO:0000256" key="6">
    <source>
        <dbReference type="ARBA" id="ARBA00023098"/>
    </source>
</evidence>
<dbReference type="EC" id="2.4.1.182" evidence="1"/>
<dbReference type="InterPro" id="IPR003835">
    <property type="entry name" value="Glyco_trans_19"/>
</dbReference>
<evidence type="ECO:0000256" key="2">
    <source>
        <dbReference type="ARBA" id="ARBA00022516"/>
    </source>
</evidence>
<comment type="caution">
    <text evidence="8">The sequence shown here is derived from an EMBL/GenBank/DDBJ whole genome shotgun (WGS) entry which is preliminary data.</text>
</comment>